<dbReference type="Proteomes" id="UP000636010">
    <property type="component" value="Unassembled WGS sequence"/>
</dbReference>
<keyword evidence="2" id="KW-1185">Reference proteome</keyword>
<organism evidence="1 2">
    <name type="scientific">Marivirga lumbricoides</name>
    <dbReference type="NCBI Taxonomy" id="1046115"/>
    <lineage>
        <taxon>Bacteria</taxon>
        <taxon>Pseudomonadati</taxon>
        <taxon>Bacteroidota</taxon>
        <taxon>Cytophagia</taxon>
        <taxon>Cytophagales</taxon>
        <taxon>Marivirgaceae</taxon>
        <taxon>Marivirga</taxon>
    </lineage>
</organism>
<evidence type="ECO:0000313" key="2">
    <source>
        <dbReference type="Proteomes" id="UP000636010"/>
    </source>
</evidence>
<dbReference type="RefSeq" id="WP_188467710.1">
    <property type="nucleotide sequence ID" value="NZ_BAABHU010000022.1"/>
</dbReference>
<evidence type="ECO:0008006" key="3">
    <source>
        <dbReference type="Google" id="ProtNLM"/>
    </source>
</evidence>
<protein>
    <recommendedName>
        <fullName evidence="3">DUF4369 domain-containing protein</fullName>
    </recommendedName>
</protein>
<accession>A0ABQ1ND71</accession>
<proteinExistence type="predicted"/>
<comment type="caution">
    <text evidence="1">The sequence shown here is derived from an EMBL/GenBank/DDBJ whole genome shotgun (WGS) entry which is preliminary data.</text>
</comment>
<reference evidence="2" key="1">
    <citation type="journal article" date="2019" name="Int. J. Syst. Evol. Microbiol.">
        <title>The Global Catalogue of Microorganisms (GCM) 10K type strain sequencing project: providing services to taxonomists for standard genome sequencing and annotation.</title>
        <authorList>
            <consortium name="The Broad Institute Genomics Platform"/>
            <consortium name="The Broad Institute Genome Sequencing Center for Infectious Disease"/>
            <person name="Wu L."/>
            <person name="Ma J."/>
        </authorList>
    </citation>
    <scope>NUCLEOTIDE SEQUENCE [LARGE SCALE GENOMIC DNA]</scope>
    <source>
        <strain evidence="2">CGMCC 1.10832</strain>
    </source>
</reference>
<dbReference type="EMBL" id="BMEC01000022">
    <property type="protein sequence ID" value="GGC55159.1"/>
    <property type="molecule type" value="Genomic_DNA"/>
</dbReference>
<sequence length="175" mass="19568">MILRKVLIGVIGMLISYPTLSQTIEEKKTDDFTGSKIIRTSEENLLRENGMFSYVRVSSINNETVLNYRFMITGKIVTINKGNALLLKLKNEKVVTLRLDDYVVAGYGNGAVGVLGSDAPGANLRFVLDSDQISMLKSSPIAKVRLYTDDGYIDSDVKKEKWSSNIQRLLELIEE</sequence>
<name>A0ABQ1ND71_9BACT</name>
<evidence type="ECO:0000313" key="1">
    <source>
        <dbReference type="EMBL" id="GGC55159.1"/>
    </source>
</evidence>
<gene>
    <name evidence="1" type="ORF">GCM10011506_46040</name>
</gene>